<feature type="transmembrane region" description="Helical" evidence="2">
    <location>
        <begin position="188"/>
        <end position="207"/>
    </location>
</feature>
<feature type="transmembrane region" description="Helical" evidence="2">
    <location>
        <begin position="27"/>
        <end position="47"/>
    </location>
</feature>
<dbReference type="Proteomes" id="UP000030300">
    <property type="component" value="Chromosome"/>
</dbReference>
<evidence type="ECO:0000313" key="4">
    <source>
        <dbReference type="Proteomes" id="UP000030300"/>
    </source>
</evidence>
<dbReference type="EMBL" id="CP009896">
    <property type="protein sequence ID" value="AIY19714.2"/>
    <property type="molecule type" value="Genomic_DNA"/>
</dbReference>
<feature type="transmembrane region" description="Helical" evidence="2">
    <location>
        <begin position="213"/>
        <end position="230"/>
    </location>
</feature>
<name>A0A0A1DQS3_NOCSI</name>
<dbReference type="STRING" id="2045.KR76_04605"/>
<dbReference type="OrthoDB" id="5066337at2"/>
<reference evidence="3 4" key="1">
    <citation type="journal article" date="2015" name="Genome Announc.">
        <title>Complete Genome Sequence of Steroid-Transforming Nocardioides simplex VKM Ac-2033D.</title>
        <authorList>
            <person name="Shtratnikova V.Y."/>
            <person name="Schelkunov M.I."/>
            <person name="Pekov Y.A."/>
            <person name="Fokina V.V."/>
            <person name="Logacheva M.D."/>
            <person name="Sokolov S.L."/>
            <person name="Bragin E.Y."/>
            <person name="Ashapkin V.V."/>
            <person name="Donova M.V."/>
        </authorList>
    </citation>
    <scope>NUCLEOTIDE SEQUENCE [LARGE SCALE GENOMIC DNA]</scope>
    <source>
        <strain evidence="3 4">VKM Ac-2033D</strain>
    </source>
</reference>
<feature type="transmembrane region" description="Helical" evidence="2">
    <location>
        <begin position="160"/>
        <end position="181"/>
    </location>
</feature>
<proteinExistence type="predicted"/>
<keyword evidence="2" id="KW-1133">Transmembrane helix</keyword>
<dbReference type="AlphaFoldDB" id="A0A0A1DQS3"/>
<evidence type="ECO:0000256" key="1">
    <source>
        <dbReference type="SAM" id="MobiDB-lite"/>
    </source>
</evidence>
<feature type="region of interest" description="Disordered" evidence="1">
    <location>
        <begin position="1"/>
        <end position="22"/>
    </location>
</feature>
<dbReference type="RefSeq" id="WP_052138238.1">
    <property type="nucleotide sequence ID" value="NZ_BJMC01000004.1"/>
</dbReference>
<evidence type="ECO:0000256" key="2">
    <source>
        <dbReference type="SAM" id="Phobius"/>
    </source>
</evidence>
<feature type="transmembrane region" description="Helical" evidence="2">
    <location>
        <begin position="76"/>
        <end position="95"/>
    </location>
</feature>
<keyword evidence="2" id="KW-0472">Membrane</keyword>
<feature type="transmembrane region" description="Helical" evidence="2">
    <location>
        <begin position="107"/>
        <end position="129"/>
    </location>
</feature>
<accession>A0A0A1DQS3</accession>
<protein>
    <submittedName>
        <fullName evidence="3">Uncharacterized protein</fullName>
    </submittedName>
</protein>
<sequence>MNESPLSAAPTAPPNSPPPAPAPSGGFTAWPLLISLSGLLGIVALFLEGRPDGNSDFDYPVTAEDVLGIDYLPYRLSGAIGYVLVLVLLVTAAVWRHRVERRFPGSVGATVVGYGVLATAGITALAYGWRGALGNYLPKAMEENTYDADGLYNYFVMTDFSPYIAFVPLLASAYALAWMAFRERLVSRGLGAAAGLVATALLGAVFALGVPGLPAMIMLALIVAGIWLAVGRSPITASRS</sequence>
<feature type="compositionally biased region" description="Low complexity" evidence="1">
    <location>
        <begin position="1"/>
        <end position="10"/>
    </location>
</feature>
<dbReference type="GeneID" id="96608235"/>
<keyword evidence="2" id="KW-0812">Transmembrane</keyword>
<gene>
    <name evidence="3" type="ORF">KR76_04605</name>
</gene>
<feature type="compositionally biased region" description="Pro residues" evidence="1">
    <location>
        <begin position="11"/>
        <end position="22"/>
    </location>
</feature>
<dbReference type="eggNOG" id="ENOG503416Y">
    <property type="taxonomic scope" value="Bacteria"/>
</dbReference>
<evidence type="ECO:0000313" key="3">
    <source>
        <dbReference type="EMBL" id="AIY19714.2"/>
    </source>
</evidence>
<keyword evidence="4" id="KW-1185">Reference proteome</keyword>
<dbReference type="KEGG" id="psim:KR76_04605"/>
<organism evidence="3 4">
    <name type="scientific">Nocardioides simplex</name>
    <name type="common">Arthrobacter simplex</name>
    <dbReference type="NCBI Taxonomy" id="2045"/>
    <lineage>
        <taxon>Bacteria</taxon>
        <taxon>Bacillati</taxon>
        <taxon>Actinomycetota</taxon>
        <taxon>Actinomycetes</taxon>
        <taxon>Propionibacteriales</taxon>
        <taxon>Nocardioidaceae</taxon>
        <taxon>Pimelobacter</taxon>
    </lineage>
</organism>
<dbReference type="HOGENOM" id="CLU_1154998_0_0_11"/>